<name>A0A8W8MWP7_MAGGI</name>
<protein>
    <recommendedName>
        <fullName evidence="3">Saposin B-type domain-containing protein</fullName>
    </recommendedName>
</protein>
<feature type="domain" description="Saposin B-type" evidence="3">
    <location>
        <begin position="32"/>
        <end position="137"/>
    </location>
</feature>
<evidence type="ECO:0000256" key="1">
    <source>
        <dbReference type="ARBA" id="ARBA00023157"/>
    </source>
</evidence>
<accession>A0A8W8MWP7</accession>
<evidence type="ECO:0000313" key="5">
    <source>
        <dbReference type="Proteomes" id="UP000005408"/>
    </source>
</evidence>
<keyword evidence="1" id="KW-1015">Disulfide bond</keyword>
<feature type="signal peptide" evidence="2">
    <location>
        <begin position="1"/>
        <end position="21"/>
    </location>
</feature>
<organism evidence="4 5">
    <name type="scientific">Magallana gigas</name>
    <name type="common">Pacific oyster</name>
    <name type="synonym">Crassostrea gigas</name>
    <dbReference type="NCBI Taxonomy" id="29159"/>
    <lineage>
        <taxon>Eukaryota</taxon>
        <taxon>Metazoa</taxon>
        <taxon>Spiralia</taxon>
        <taxon>Lophotrochozoa</taxon>
        <taxon>Mollusca</taxon>
        <taxon>Bivalvia</taxon>
        <taxon>Autobranchia</taxon>
        <taxon>Pteriomorphia</taxon>
        <taxon>Ostreida</taxon>
        <taxon>Ostreoidea</taxon>
        <taxon>Ostreidae</taxon>
        <taxon>Magallana</taxon>
    </lineage>
</organism>
<dbReference type="GeneID" id="105328523"/>
<dbReference type="KEGG" id="crg:105328523"/>
<dbReference type="RefSeq" id="XP_011427743.2">
    <property type="nucleotide sequence ID" value="XM_011429441.4"/>
</dbReference>
<dbReference type="OMA" id="CKLMMKN"/>
<dbReference type="OrthoDB" id="6064550at2759"/>
<sequence length="179" mass="19726">MLLKAFLSLIFLGIVVTGSFAKETSKESKLTKEGICAGCQATVKELSRTLKHVTSEPISQRVPVLLSTVCRKENFKTYDITPSVIEETCKLMMKNNRTAIEATLVNYYNAKSRLDHSYLDIVQTICSEVTSFCPGGGGAATEVPKKGGVVYNRETDSFDVIPGENVKMVRPSKQTHEEL</sequence>
<proteinExistence type="predicted"/>
<evidence type="ECO:0000256" key="2">
    <source>
        <dbReference type="SAM" id="SignalP"/>
    </source>
</evidence>
<evidence type="ECO:0000259" key="3">
    <source>
        <dbReference type="PROSITE" id="PS50015"/>
    </source>
</evidence>
<keyword evidence="5" id="KW-1185">Reference proteome</keyword>
<dbReference type="AlphaFoldDB" id="A0A8W8MWP7"/>
<evidence type="ECO:0000313" key="4">
    <source>
        <dbReference type="EnsemblMetazoa" id="G35401.1:cds"/>
    </source>
</evidence>
<keyword evidence="2" id="KW-0732">Signal</keyword>
<feature type="chain" id="PRO_5036505528" description="Saposin B-type domain-containing protein" evidence="2">
    <location>
        <begin position="22"/>
        <end position="179"/>
    </location>
</feature>
<dbReference type="EnsemblMetazoa" id="G35401.1">
    <property type="protein sequence ID" value="G35401.1:cds"/>
    <property type="gene ID" value="G35401"/>
</dbReference>
<dbReference type="InterPro" id="IPR008139">
    <property type="entry name" value="SaposinB_dom"/>
</dbReference>
<dbReference type="Proteomes" id="UP000005408">
    <property type="component" value="Unassembled WGS sequence"/>
</dbReference>
<dbReference type="PROSITE" id="PS50015">
    <property type="entry name" value="SAP_B"/>
    <property type="match status" value="1"/>
</dbReference>
<reference evidence="4" key="1">
    <citation type="submission" date="2022-08" db="UniProtKB">
        <authorList>
            <consortium name="EnsemblMetazoa"/>
        </authorList>
    </citation>
    <scope>IDENTIFICATION</scope>
    <source>
        <strain evidence="4">05x7-T-G4-1.051#20</strain>
    </source>
</reference>